<keyword evidence="13" id="KW-0406">Ion transport</keyword>
<evidence type="ECO:0000256" key="15">
    <source>
        <dbReference type="RuleBase" id="RU362081"/>
    </source>
</evidence>
<dbReference type="Gene3D" id="2.70.150.10">
    <property type="entry name" value="Calcium-transporting ATPase, cytoplasmic transduction domain A"/>
    <property type="match status" value="1"/>
</dbReference>
<dbReference type="Pfam" id="PF00702">
    <property type="entry name" value="Hydrolase"/>
    <property type="match status" value="1"/>
</dbReference>
<evidence type="ECO:0000256" key="7">
    <source>
        <dbReference type="ARBA" id="ARBA00022723"/>
    </source>
</evidence>
<dbReference type="PANTHER" id="PTHR43520:SF5">
    <property type="entry name" value="CATION-TRANSPORTING P-TYPE ATPASE-RELATED"/>
    <property type="match status" value="1"/>
</dbReference>
<dbReference type="NCBIfam" id="TIGR01511">
    <property type="entry name" value="ATPase-IB1_Cu"/>
    <property type="match status" value="1"/>
</dbReference>
<keyword evidence="9 15" id="KW-0067">ATP-binding</keyword>
<evidence type="ECO:0000256" key="4">
    <source>
        <dbReference type="ARBA" id="ARBA00022475"/>
    </source>
</evidence>
<dbReference type="Pfam" id="PF12156">
    <property type="entry name" value="ATPase-cat_bd"/>
    <property type="match status" value="1"/>
</dbReference>
<dbReference type="NCBIfam" id="TIGR01494">
    <property type="entry name" value="ATPase_P-type"/>
    <property type="match status" value="1"/>
</dbReference>
<dbReference type="InterPro" id="IPR059000">
    <property type="entry name" value="ATPase_P-type_domA"/>
</dbReference>
<evidence type="ECO:0000256" key="2">
    <source>
        <dbReference type="ARBA" id="ARBA00006024"/>
    </source>
</evidence>
<comment type="subcellular location">
    <subcellularLocation>
        <location evidence="1">Cell membrane</location>
        <topology evidence="1">Multi-pass membrane protein</topology>
    </subcellularLocation>
</comment>
<feature type="transmembrane region" description="Helical" evidence="15">
    <location>
        <begin position="789"/>
        <end position="807"/>
    </location>
</feature>
<evidence type="ECO:0000313" key="18">
    <source>
        <dbReference type="Proteomes" id="UP001549691"/>
    </source>
</evidence>
<dbReference type="PROSITE" id="PS00154">
    <property type="entry name" value="ATPASE_E1_E2"/>
    <property type="match status" value="1"/>
</dbReference>
<keyword evidence="14 15" id="KW-0472">Membrane</keyword>
<dbReference type="Gene3D" id="3.40.50.1000">
    <property type="entry name" value="HAD superfamily/HAD-like"/>
    <property type="match status" value="1"/>
</dbReference>
<evidence type="ECO:0000256" key="8">
    <source>
        <dbReference type="ARBA" id="ARBA00022741"/>
    </source>
</evidence>
<dbReference type="InterPro" id="IPR036163">
    <property type="entry name" value="HMA_dom_sf"/>
</dbReference>
<dbReference type="InterPro" id="IPR021993">
    <property type="entry name" value="ATPase-cat-bd"/>
</dbReference>
<dbReference type="SUPFAM" id="SSF55008">
    <property type="entry name" value="HMA, heavy metal-associated domain"/>
    <property type="match status" value="1"/>
</dbReference>
<dbReference type="CDD" id="cd02079">
    <property type="entry name" value="P-type_ATPase_HM"/>
    <property type="match status" value="1"/>
</dbReference>
<evidence type="ECO:0000256" key="10">
    <source>
        <dbReference type="ARBA" id="ARBA00022842"/>
    </source>
</evidence>
<dbReference type="InterPro" id="IPR008250">
    <property type="entry name" value="ATPase_P-typ_transduc_dom_A_sf"/>
</dbReference>
<keyword evidence="5" id="KW-0597">Phosphoprotein</keyword>
<keyword evidence="10" id="KW-0460">Magnesium</keyword>
<dbReference type="NCBIfam" id="TIGR01525">
    <property type="entry name" value="ATPase-IB_hvy"/>
    <property type="match status" value="1"/>
</dbReference>
<keyword evidence="4 15" id="KW-1003">Cell membrane</keyword>
<dbReference type="SUPFAM" id="SSF56784">
    <property type="entry name" value="HAD-like"/>
    <property type="match status" value="1"/>
</dbReference>
<keyword evidence="8 15" id="KW-0547">Nucleotide-binding</keyword>
<evidence type="ECO:0000256" key="6">
    <source>
        <dbReference type="ARBA" id="ARBA00022692"/>
    </source>
</evidence>
<name>A0ABV2TMD0_9RHOO</name>
<dbReference type="PRINTS" id="PR00120">
    <property type="entry name" value="HATPASE"/>
</dbReference>
<keyword evidence="12 15" id="KW-1133">Transmembrane helix</keyword>
<feature type="domain" description="HMA" evidence="16">
    <location>
        <begin position="100"/>
        <end position="166"/>
    </location>
</feature>
<evidence type="ECO:0000256" key="14">
    <source>
        <dbReference type="ARBA" id="ARBA00023136"/>
    </source>
</evidence>
<keyword evidence="6 15" id="KW-0812">Transmembrane</keyword>
<evidence type="ECO:0000313" key="17">
    <source>
        <dbReference type="EMBL" id="MET7014715.1"/>
    </source>
</evidence>
<dbReference type="Gene3D" id="3.30.70.100">
    <property type="match status" value="1"/>
</dbReference>
<feature type="transmembrane region" description="Helical" evidence="15">
    <location>
        <begin position="219"/>
        <end position="240"/>
    </location>
</feature>
<dbReference type="PANTHER" id="PTHR43520">
    <property type="entry name" value="ATP7, ISOFORM B"/>
    <property type="match status" value="1"/>
</dbReference>
<dbReference type="InterPro" id="IPR001757">
    <property type="entry name" value="P_typ_ATPase"/>
</dbReference>
<dbReference type="EMBL" id="JBEWZI010000010">
    <property type="protein sequence ID" value="MET7014715.1"/>
    <property type="molecule type" value="Genomic_DNA"/>
</dbReference>
<dbReference type="InterPro" id="IPR006121">
    <property type="entry name" value="HMA_dom"/>
</dbReference>
<evidence type="ECO:0000256" key="3">
    <source>
        <dbReference type="ARBA" id="ARBA00022448"/>
    </source>
</evidence>
<gene>
    <name evidence="17" type="ORF">ABXR19_10995</name>
</gene>
<dbReference type="CDD" id="cd00371">
    <property type="entry name" value="HMA"/>
    <property type="match status" value="1"/>
</dbReference>
<dbReference type="Pfam" id="PF00122">
    <property type="entry name" value="E1-E2_ATPase"/>
    <property type="match status" value="1"/>
</dbReference>
<evidence type="ECO:0000256" key="13">
    <source>
        <dbReference type="ARBA" id="ARBA00023065"/>
    </source>
</evidence>
<evidence type="ECO:0000256" key="5">
    <source>
        <dbReference type="ARBA" id="ARBA00022553"/>
    </source>
</evidence>
<comment type="caution">
    <text evidence="17">The sequence shown here is derived from an EMBL/GenBank/DDBJ whole genome shotgun (WGS) entry which is preliminary data.</text>
</comment>
<feature type="transmembrane region" description="Helical" evidence="15">
    <location>
        <begin position="252"/>
        <end position="274"/>
    </location>
</feature>
<feature type="transmembrane region" description="Helical" evidence="15">
    <location>
        <begin position="461"/>
        <end position="485"/>
    </location>
</feature>
<feature type="transmembrane region" description="Helical" evidence="15">
    <location>
        <begin position="185"/>
        <end position="207"/>
    </location>
</feature>
<feature type="transmembrane region" description="Helical" evidence="15">
    <location>
        <begin position="434"/>
        <end position="455"/>
    </location>
</feature>
<evidence type="ECO:0000256" key="12">
    <source>
        <dbReference type="ARBA" id="ARBA00022989"/>
    </source>
</evidence>
<dbReference type="InterPro" id="IPR018303">
    <property type="entry name" value="ATPase_P-typ_P_site"/>
</dbReference>
<dbReference type="Pfam" id="PF00403">
    <property type="entry name" value="HMA"/>
    <property type="match status" value="1"/>
</dbReference>
<evidence type="ECO:0000259" key="16">
    <source>
        <dbReference type="PROSITE" id="PS50846"/>
    </source>
</evidence>
<accession>A0ABV2TMD0</accession>
<keyword evidence="7 15" id="KW-0479">Metal-binding</keyword>
<evidence type="ECO:0000256" key="9">
    <source>
        <dbReference type="ARBA" id="ARBA00022840"/>
    </source>
</evidence>
<keyword evidence="18" id="KW-1185">Reference proteome</keyword>
<evidence type="ECO:0000256" key="11">
    <source>
        <dbReference type="ARBA" id="ARBA00022967"/>
    </source>
</evidence>
<dbReference type="RefSeq" id="WP_354601173.1">
    <property type="nucleotide sequence ID" value="NZ_JBEWZI010000010.1"/>
</dbReference>
<keyword evidence="3" id="KW-0813">Transport</keyword>
<dbReference type="Gene3D" id="1.20.1110.10">
    <property type="entry name" value="Calcium-transporting ATPase, transmembrane domain"/>
    <property type="match status" value="1"/>
</dbReference>
<sequence length="813" mass="86033">MTSDLQPSAEPSCFHCGQPVPPGLGLFVPVDGQPRQMCCLGCQAVCEAILANGLTDYYSHRSALPEAAEVALPQALADLGLFDHPDFQQGFVRPLEGDEREADLILEGITCAACVWLNERHLMQLPGVTAVQVNYATRRARIRWHADEIQLSAILMAVTSIGYRAHPYDPLRSEELAQRERRAALWRLFVAGFGMMQVMMYALPVYISDGDMSASVLSLMHWASLLLTLPVVFYSAAPFFQRAWRDLRLRRAGMDVPVALGVGFAFAASVWATLMASGEVYFDSVSMFVFFLLGGRYLELLARQRATRGAETLGRLLPSFARRLSADGLVEERVPASQLVAGDRVLIRPGETIVVDGLVLAGRSEVNEAWLTGESALVAKVVGDAVLGGSLNGAGALEVEACQVGEATRLATIRRLMERAAAERPRIVEQADRVAGVFTLVLLGLAVLAGVYWWQVDAVRAMPIFVAVLVVSCPCALSLATPVALTVATDAFAQAGLLVTRGHAIETLAHASHFVFDKTGTLTTGVLRVEEVVCAEGVEPAQALALAAALETHSEHAIARAIVVAAGSSIHAASDVEIRIGQGVAGKVAGEPHVLGRYEHVAPCAASALPLQLVFAGDRTVVYLARRGQWLAALVLGDSLRPEAAGLVAGLRDAGCGVSILSGDAAPVVAAVASVLGVADARAGLTPEGKHAALRELQASSAIVAMVGDGINDAPVLAQAHVSIAMAGGTDLARNQADIVLLNDALDRLLLGRRLARKTLAVIRENLAWALAYNLLAIPAAMAGWVTPWIAGLGMGASSLLVVLNALRIARVK</sequence>
<dbReference type="InterPro" id="IPR023298">
    <property type="entry name" value="ATPase_P-typ_TM_dom_sf"/>
</dbReference>
<dbReference type="PROSITE" id="PS50846">
    <property type="entry name" value="HMA_2"/>
    <property type="match status" value="1"/>
</dbReference>
<protein>
    <submittedName>
        <fullName evidence="17">Heavy metal translocating P-type ATPase</fullName>
    </submittedName>
</protein>
<dbReference type="InterPro" id="IPR023299">
    <property type="entry name" value="ATPase_P-typ_cyto_dom_N"/>
</dbReference>
<dbReference type="InterPro" id="IPR027256">
    <property type="entry name" value="P-typ_ATPase_IB"/>
</dbReference>
<feature type="transmembrane region" description="Helical" evidence="15">
    <location>
        <begin position="767"/>
        <end position="783"/>
    </location>
</feature>
<dbReference type="PRINTS" id="PR00119">
    <property type="entry name" value="CATATPASE"/>
</dbReference>
<dbReference type="Proteomes" id="UP001549691">
    <property type="component" value="Unassembled WGS sequence"/>
</dbReference>
<comment type="similarity">
    <text evidence="2 15">Belongs to the cation transport ATPase (P-type) (TC 3.A.3) family. Type IB subfamily.</text>
</comment>
<keyword evidence="11" id="KW-1278">Translocase</keyword>
<organism evidence="17 18">
    <name type="scientific">Uliginosibacterium flavum</name>
    <dbReference type="NCBI Taxonomy" id="1396831"/>
    <lineage>
        <taxon>Bacteria</taxon>
        <taxon>Pseudomonadati</taxon>
        <taxon>Pseudomonadota</taxon>
        <taxon>Betaproteobacteria</taxon>
        <taxon>Rhodocyclales</taxon>
        <taxon>Zoogloeaceae</taxon>
        <taxon>Uliginosibacterium</taxon>
    </lineage>
</organism>
<dbReference type="Gene3D" id="3.40.1110.10">
    <property type="entry name" value="Calcium-transporting ATPase, cytoplasmic domain N"/>
    <property type="match status" value="1"/>
</dbReference>
<proteinExistence type="inferred from homology"/>
<dbReference type="InterPro" id="IPR036412">
    <property type="entry name" value="HAD-like_sf"/>
</dbReference>
<evidence type="ECO:0000256" key="1">
    <source>
        <dbReference type="ARBA" id="ARBA00004651"/>
    </source>
</evidence>
<reference evidence="17 18" key="1">
    <citation type="submission" date="2024-07" db="EMBL/GenBank/DDBJ databases">
        <title>Uliginosibacterium flavum JJ3220;KACC:17644.</title>
        <authorList>
            <person name="Kim M.K."/>
        </authorList>
    </citation>
    <scope>NUCLEOTIDE SEQUENCE [LARGE SCALE GENOMIC DNA]</scope>
    <source>
        <strain evidence="17 18">KACC:17644</strain>
    </source>
</reference>
<dbReference type="SUPFAM" id="SSF81653">
    <property type="entry name" value="Calcium ATPase, transduction domain A"/>
    <property type="match status" value="1"/>
</dbReference>
<dbReference type="SUPFAM" id="SSF81665">
    <property type="entry name" value="Calcium ATPase, transmembrane domain M"/>
    <property type="match status" value="1"/>
</dbReference>
<feature type="transmembrane region" description="Helical" evidence="15">
    <location>
        <begin position="280"/>
        <end position="298"/>
    </location>
</feature>
<dbReference type="InterPro" id="IPR023214">
    <property type="entry name" value="HAD_sf"/>
</dbReference>